<sequence length="133" mass="13689">MGGVRMKKGFKTELGLALALGLSPLAHADITFTVSTLVDGVDSNPGDSICQTASNACSLRAAVQEANLHDGITTINLQIDGVYTLGEGVADTDGDEQNPIDDSAGDLDIINGKTVIINGTGSRVSAIDGMREE</sequence>
<dbReference type="EMBL" id="UOFQ01000015">
    <property type="protein sequence ID" value="VAW85029.1"/>
    <property type="molecule type" value="Genomic_DNA"/>
</dbReference>
<reference evidence="1" key="1">
    <citation type="submission" date="2018-06" db="EMBL/GenBank/DDBJ databases">
        <authorList>
            <person name="Zhirakovskaya E."/>
        </authorList>
    </citation>
    <scope>NUCLEOTIDE SEQUENCE</scope>
</reference>
<evidence type="ECO:0000313" key="1">
    <source>
        <dbReference type="EMBL" id="VAW85029.1"/>
    </source>
</evidence>
<evidence type="ECO:0008006" key="2">
    <source>
        <dbReference type="Google" id="ProtNLM"/>
    </source>
</evidence>
<protein>
    <recommendedName>
        <fullName evidence="2">CSLREA domain-containing protein</fullName>
    </recommendedName>
</protein>
<dbReference type="AlphaFoldDB" id="A0A3B0ZFG2"/>
<dbReference type="NCBIfam" id="TIGR04214">
    <property type="entry name" value="CSLREA_Nterm"/>
    <property type="match status" value="1"/>
</dbReference>
<gene>
    <name evidence="1" type="ORF">MNBD_GAMMA17-305</name>
</gene>
<dbReference type="InterPro" id="IPR026457">
    <property type="entry name" value="CSLREA_Nterm"/>
</dbReference>
<feature type="non-terminal residue" evidence="1">
    <location>
        <position position="133"/>
    </location>
</feature>
<organism evidence="1">
    <name type="scientific">hydrothermal vent metagenome</name>
    <dbReference type="NCBI Taxonomy" id="652676"/>
    <lineage>
        <taxon>unclassified sequences</taxon>
        <taxon>metagenomes</taxon>
        <taxon>ecological metagenomes</taxon>
    </lineage>
</organism>
<name>A0A3B0ZFG2_9ZZZZ</name>
<proteinExistence type="predicted"/>
<accession>A0A3B0ZFG2</accession>